<feature type="binding site" description="covalent" evidence="8">
    <location>
        <position position="211"/>
    </location>
    <ligand>
        <name>heme c</name>
        <dbReference type="ChEBI" id="CHEBI:61717"/>
        <label>2</label>
    </ligand>
</feature>
<reference evidence="12 13" key="1">
    <citation type="submission" date="2017-02" db="EMBL/GenBank/DDBJ databases">
        <authorList>
            <person name="Peterson S.W."/>
        </authorList>
    </citation>
    <scope>NUCLEOTIDE SEQUENCE [LARGE SCALE GENOMIC DNA]</scope>
    <source>
        <strain evidence="12 13">S285</strain>
    </source>
</reference>
<keyword evidence="2 8" id="KW-0349">Heme</keyword>
<feature type="domain" description="Cytochrome c" evidence="11">
    <location>
        <begin position="36"/>
        <end position="142"/>
    </location>
</feature>
<proteinExistence type="predicted"/>
<dbReference type="PROSITE" id="PS51007">
    <property type="entry name" value="CYTC"/>
    <property type="match status" value="2"/>
</dbReference>
<dbReference type="Gene3D" id="1.10.760.10">
    <property type="entry name" value="Cytochrome c-like domain"/>
    <property type="match status" value="2"/>
</dbReference>
<dbReference type="GO" id="GO:0020037">
    <property type="term" value="F:heme binding"/>
    <property type="evidence" value="ECO:0007669"/>
    <property type="project" value="InterPro"/>
</dbReference>
<dbReference type="AlphaFoldDB" id="A0A1W6N1U7"/>
<evidence type="ECO:0000256" key="2">
    <source>
        <dbReference type="ARBA" id="ARBA00022617"/>
    </source>
</evidence>
<accession>A0A1W6N1U7</accession>
<evidence type="ECO:0000256" key="7">
    <source>
        <dbReference type="ARBA" id="ARBA00023004"/>
    </source>
</evidence>
<dbReference type="InterPro" id="IPR026259">
    <property type="entry name" value="MauG/Cytc_peroxidase"/>
</dbReference>
<evidence type="ECO:0000313" key="12">
    <source>
        <dbReference type="EMBL" id="ARN83788.1"/>
    </source>
</evidence>
<dbReference type="InterPro" id="IPR009056">
    <property type="entry name" value="Cyt_c-like_dom"/>
</dbReference>
<evidence type="ECO:0000256" key="6">
    <source>
        <dbReference type="ARBA" id="ARBA00023002"/>
    </source>
</evidence>
<comment type="PTM">
    <text evidence="8">Binds 2 heme groups per subunit.</text>
</comment>
<dbReference type="PIRSF" id="PIRSF000294">
    <property type="entry name" value="Cytochrome-c_peroxidase"/>
    <property type="match status" value="1"/>
</dbReference>
<dbReference type="Proteomes" id="UP000193978">
    <property type="component" value="Chromosome"/>
</dbReference>
<evidence type="ECO:0000256" key="4">
    <source>
        <dbReference type="ARBA" id="ARBA00022729"/>
    </source>
</evidence>
<feature type="binding site" description="covalent" evidence="8">
    <location>
        <position position="208"/>
    </location>
    <ligand>
        <name>heme c</name>
        <dbReference type="ChEBI" id="CHEBI:61717"/>
        <label>2</label>
    </ligand>
</feature>
<keyword evidence="6" id="KW-0560">Oxidoreductase</keyword>
<dbReference type="GO" id="GO:0042597">
    <property type="term" value="C:periplasmic space"/>
    <property type="evidence" value="ECO:0007669"/>
    <property type="project" value="UniProtKB-SubCell"/>
</dbReference>
<dbReference type="GO" id="GO:0046872">
    <property type="term" value="F:metal ion binding"/>
    <property type="evidence" value="ECO:0007669"/>
    <property type="project" value="UniProtKB-KW"/>
</dbReference>
<name>A0A1W6N1U7_9HYPH</name>
<feature type="region of interest" description="Disordered" evidence="10">
    <location>
        <begin position="1"/>
        <end position="36"/>
    </location>
</feature>
<feature type="binding site" description="axial binding residue" evidence="9">
    <location>
        <position position="62"/>
    </location>
    <ligand>
        <name>heme c</name>
        <dbReference type="ChEBI" id="CHEBI:61717"/>
        <label>1</label>
    </ligand>
    <ligandPart>
        <name>Fe</name>
        <dbReference type="ChEBI" id="CHEBI:18248"/>
    </ligandPart>
</feature>
<feature type="binding site" description="covalent" evidence="8">
    <location>
        <position position="58"/>
    </location>
    <ligand>
        <name>heme c</name>
        <dbReference type="ChEBI" id="CHEBI:61717"/>
        <label>1</label>
    </ligand>
</feature>
<dbReference type="SUPFAM" id="SSF46626">
    <property type="entry name" value="Cytochrome c"/>
    <property type="match status" value="2"/>
</dbReference>
<protein>
    <submittedName>
        <fullName evidence="12">Cytochrome-c peroxidase</fullName>
    </submittedName>
</protein>
<comment type="subcellular location">
    <subcellularLocation>
        <location evidence="1">Periplasm</location>
    </subcellularLocation>
</comment>
<keyword evidence="12" id="KW-0575">Peroxidase</keyword>
<dbReference type="KEGG" id="mbry:B1812_18660"/>
<evidence type="ECO:0000256" key="5">
    <source>
        <dbReference type="ARBA" id="ARBA00022764"/>
    </source>
</evidence>
<dbReference type="STRING" id="655015.B1812_18660"/>
<feature type="domain" description="Cytochrome c" evidence="11">
    <location>
        <begin position="193"/>
        <end position="356"/>
    </location>
</feature>
<evidence type="ECO:0000256" key="1">
    <source>
        <dbReference type="ARBA" id="ARBA00004418"/>
    </source>
</evidence>
<evidence type="ECO:0000256" key="9">
    <source>
        <dbReference type="PIRSR" id="PIRSR000294-2"/>
    </source>
</evidence>
<sequence length="371" mass="40281">MATAPASARAEPLGTRAEPLGLPPVRIPADNPQSDDKVALGQKLFHDKRFSGDGKESCSTCHDDNKAFTDSPLKTSRGISGQFGTRNAPTVINAAYFDSFFWDGRASSLEDQSQFPFLNPVEMGLPSHEPILKIVREDPAYTAAFIKVFGVGGSSISMEHVKKAIAAFERTLVSGDSPFDRWYFGHDNEAISADAKRGFQIFLTQGRCVSCHTIEQDRALFTDNRFHNIGVGINKIQPDVPRLSAEFQKAKAAGASVDNTVLADPKVSDLGRFAVTTHFDEIGAFKTSTLRNISVTGPYMHDGSLKTLRDVVKHYNDGGKSAGDPSINPYLSGGIRPLNLSEQQINDLVAFLETLTSPQYANAKTREGATP</sequence>
<feature type="binding site" description="axial binding residue" evidence="9">
    <location>
        <position position="212"/>
    </location>
    <ligand>
        <name>heme c</name>
        <dbReference type="ChEBI" id="CHEBI:61717"/>
        <label>2</label>
    </ligand>
    <ligandPart>
        <name>Fe</name>
        <dbReference type="ChEBI" id="CHEBI:18248"/>
    </ligandPart>
</feature>
<dbReference type="InterPro" id="IPR036909">
    <property type="entry name" value="Cyt_c-like_dom_sf"/>
</dbReference>
<dbReference type="InterPro" id="IPR051395">
    <property type="entry name" value="Cytochrome_c_Peroxidase/MauG"/>
</dbReference>
<dbReference type="GO" id="GO:0004130">
    <property type="term" value="F:cytochrome-c peroxidase activity"/>
    <property type="evidence" value="ECO:0007669"/>
    <property type="project" value="TreeGrafter"/>
</dbReference>
<keyword evidence="13" id="KW-1185">Reference proteome</keyword>
<comment type="cofactor">
    <cofactor evidence="8">
        <name>heme</name>
        <dbReference type="ChEBI" id="CHEBI:30413"/>
    </cofactor>
    <text evidence="8">Binds 2 heme groups.</text>
</comment>
<evidence type="ECO:0000313" key="13">
    <source>
        <dbReference type="Proteomes" id="UP000193978"/>
    </source>
</evidence>
<keyword evidence="5" id="KW-0574">Periplasm</keyword>
<evidence type="ECO:0000256" key="8">
    <source>
        <dbReference type="PIRSR" id="PIRSR000294-1"/>
    </source>
</evidence>
<evidence type="ECO:0000256" key="3">
    <source>
        <dbReference type="ARBA" id="ARBA00022723"/>
    </source>
</evidence>
<dbReference type="EMBL" id="CP019948">
    <property type="protein sequence ID" value="ARN83788.1"/>
    <property type="molecule type" value="Genomic_DNA"/>
</dbReference>
<keyword evidence="7 9" id="KW-0408">Iron</keyword>
<keyword evidence="4" id="KW-0732">Signal</keyword>
<dbReference type="InterPro" id="IPR004852">
    <property type="entry name" value="Di-haem_cyt_c_peroxidsae"/>
</dbReference>
<evidence type="ECO:0000259" key="11">
    <source>
        <dbReference type="PROSITE" id="PS51007"/>
    </source>
</evidence>
<feature type="binding site" description="covalent" evidence="8">
    <location>
        <position position="61"/>
    </location>
    <ligand>
        <name>heme c</name>
        <dbReference type="ChEBI" id="CHEBI:61717"/>
        <label>1</label>
    </ligand>
</feature>
<gene>
    <name evidence="12" type="ORF">B1812_18660</name>
</gene>
<keyword evidence="3 9" id="KW-0479">Metal-binding</keyword>
<dbReference type="Pfam" id="PF03150">
    <property type="entry name" value="CCP_MauG"/>
    <property type="match status" value="1"/>
</dbReference>
<organism evidence="12 13">
    <name type="scientific">Methylocystis bryophila</name>
    <dbReference type="NCBI Taxonomy" id="655015"/>
    <lineage>
        <taxon>Bacteria</taxon>
        <taxon>Pseudomonadati</taxon>
        <taxon>Pseudomonadota</taxon>
        <taxon>Alphaproteobacteria</taxon>
        <taxon>Hyphomicrobiales</taxon>
        <taxon>Methylocystaceae</taxon>
        <taxon>Methylocystis</taxon>
    </lineage>
</organism>
<dbReference type="GO" id="GO:0009055">
    <property type="term" value="F:electron transfer activity"/>
    <property type="evidence" value="ECO:0007669"/>
    <property type="project" value="InterPro"/>
</dbReference>
<dbReference type="PANTHER" id="PTHR30600">
    <property type="entry name" value="CYTOCHROME C PEROXIDASE-RELATED"/>
    <property type="match status" value="1"/>
</dbReference>
<evidence type="ECO:0000256" key="10">
    <source>
        <dbReference type="SAM" id="MobiDB-lite"/>
    </source>
</evidence>